<protein>
    <submittedName>
        <fullName evidence="2">Uncharacterized protein</fullName>
    </submittedName>
</protein>
<evidence type="ECO:0000256" key="1">
    <source>
        <dbReference type="SAM" id="MobiDB-lite"/>
    </source>
</evidence>
<accession>A0AA48RE58</accession>
<proteinExistence type="predicted"/>
<reference evidence="2" key="1">
    <citation type="submission" date="2023-07" db="EMBL/GenBank/DDBJ databases">
        <authorList>
            <person name="Pelsma A.J. K."/>
        </authorList>
    </citation>
    <scope>NUCLEOTIDE SEQUENCE</scope>
</reference>
<dbReference type="EMBL" id="OY288114">
    <property type="protein sequence ID" value="CAJ0878827.1"/>
    <property type="molecule type" value="Genomic_DNA"/>
</dbReference>
<organism evidence="2">
    <name type="scientific">freshwater sediment metagenome</name>
    <dbReference type="NCBI Taxonomy" id="556182"/>
    <lineage>
        <taxon>unclassified sequences</taxon>
        <taxon>metagenomes</taxon>
        <taxon>ecological metagenomes</taxon>
    </lineage>
</organism>
<evidence type="ECO:0000313" key="2">
    <source>
        <dbReference type="EMBL" id="CAJ0878827.1"/>
    </source>
</evidence>
<gene>
    <name evidence="2" type="ORF">AMST5_03004</name>
</gene>
<dbReference type="AlphaFoldDB" id="A0AA48RE58"/>
<name>A0AA48RE58_9ZZZZ</name>
<sequence>MSRLFERRLREAERRAPKPEDELRLTKGLSERECAEIYGRILHGEPLESVFPNAQIEPDPEPSLVEDACADLSAVEMSGLYTRMLHAKGREETRNLLHDQITRNRSRRL</sequence>
<feature type="region of interest" description="Disordered" evidence="1">
    <location>
        <begin position="1"/>
        <end position="22"/>
    </location>
</feature>